<accession>A0A5C3KA77</accession>
<dbReference type="EMBL" id="ML210766">
    <property type="protein sequence ID" value="TFK16513.1"/>
    <property type="molecule type" value="Genomic_DNA"/>
</dbReference>
<reference evidence="1 2" key="1">
    <citation type="journal article" date="2019" name="Nat. Ecol. Evol.">
        <title>Megaphylogeny resolves global patterns of mushroom evolution.</title>
        <authorList>
            <person name="Varga T."/>
            <person name="Krizsan K."/>
            <person name="Foldi C."/>
            <person name="Dima B."/>
            <person name="Sanchez-Garcia M."/>
            <person name="Sanchez-Ramirez S."/>
            <person name="Szollosi G.J."/>
            <person name="Szarkandi J.G."/>
            <person name="Papp V."/>
            <person name="Albert L."/>
            <person name="Andreopoulos W."/>
            <person name="Angelini C."/>
            <person name="Antonin V."/>
            <person name="Barry K.W."/>
            <person name="Bougher N.L."/>
            <person name="Buchanan P."/>
            <person name="Buyck B."/>
            <person name="Bense V."/>
            <person name="Catcheside P."/>
            <person name="Chovatia M."/>
            <person name="Cooper J."/>
            <person name="Damon W."/>
            <person name="Desjardin D."/>
            <person name="Finy P."/>
            <person name="Geml J."/>
            <person name="Haridas S."/>
            <person name="Hughes K."/>
            <person name="Justo A."/>
            <person name="Karasinski D."/>
            <person name="Kautmanova I."/>
            <person name="Kiss B."/>
            <person name="Kocsube S."/>
            <person name="Kotiranta H."/>
            <person name="LaButti K.M."/>
            <person name="Lechner B.E."/>
            <person name="Liimatainen K."/>
            <person name="Lipzen A."/>
            <person name="Lukacs Z."/>
            <person name="Mihaltcheva S."/>
            <person name="Morgado L.N."/>
            <person name="Niskanen T."/>
            <person name="Noordeloos M.E."/>
            <person name="Ohm R.A."/>
            <person name="Ortiz-Santana B."/>
            <person name="Ovrebo C."/>
            <person name="Racz N."/>
            <person name="Riley R."/>
            <person name="Savchenko A."/>
            <person name="Shiryaev A."/>
            <person name="Soop K."/>
            <person name="Spirin V."/>
            <person name="Szebenyi C."/>
            <person name="Tomsovsky M."/>
            <person name="Tulloss R.E."/>
            <person name="Uehling J."/>
            <person name="Grigoriev I.V."/>
            <person name="Vagvolgyi C."/>
            <person name="Papp T."/>
            <person name="Martin F.M."/>
            <person name="Miettinen O."/>
            <person name="Hibbett D.S."/>
            <person name="Nagy L.G."/>
        </authorList>
    </citation>
    <scope>NUCLEOTIDE SEQUENCE [LARGE SCALE GENOMIC DNA]</scope>
    <source>
        <strain evidence="1 2">CBS 121175</strain>
    </source>
</reference>
<evidence type="ECO:0000313" key="1">
    <source>
        <dbReference type="EMBL" id="TFK16513.1"/>
    </source>
</evidence>
<dbReference type="Proteomes" id="UP000307440">
    <property type="component" value="Unassembled WGS sequence"/>
</dbReference>
<proteinExistence type="predicted"/>
<dbReference type="OrthoDB" id="2563277at2759"/>
<evidence type="ECO:0000313" key="2">
    <source>
        <dbReference type="Proteomes" id="UP000307440"/>
    </source>
</evidence>
<organism evidence="1 2">
    <name type="scientific">Coprinopsis marcescibilis</name>
    <name type="common">Agaric fungus</name>
    <name type="synonym">Psathyrella marcescibilis</name>
    <dbReference type="NCBI Taxonomy" id="230819"/>
    <lineage>
        <taxon>Eukaryota</taxon>
        <taxon>Fungi</taxon>
        <taxon>Dikarya</taxon>
        <taxon>Basidiomycota</taxon>
        <taxon>Agaricomycotina</taxon>
        <taxon>Agaricomycetes</taxon>
        <taxon>Agaricomycetidae</taxon>
        <taxon>Agaricales</taxon>
        <taxon>Agaricineae</taxon>
        <taxon>Psathyrellaceae</taxon>
        <taxon>Coprinopsis</taxon>
    </lineage>
</organism>
<gene>
    <name evidence="1" type="ORF">FA15DRAFT_662096</name>
</gene>
<dbReference type="AlphaFoldDB" id="A0A5C3KA77"/>
<sequence>MSLTIQIAAVWGKILCARCSLFKHSNHPANPPLPKVRKWLAPSPYPLARVFVTANSPPVRQLCFETQASAATSTSILQQCRFDANIPTYNIATYLDAIETSLSACRSGLGWSSNEAQFRVQPSAEKENIAQEFEIIPSDSPRINCPPLCGRTPGSQAATGPI</sequence>
<keyword evidence="2" id="KW-1185">Reference proteome</keyword>
<name>A0A5C3KA77_COPMA</name>
<protein>
    <submittedName>
        <fullName evidence="1">Uncharacterized protein</fullName>
    </submittedName>
</protein>